<proteinExistence type="predicted"/>
<accession>A0A8S9K5S4</accession>
<sequence>MAAQHRSTEHHKYRSPLNCVDRYSHQWQLLPRHSSCFHDFISNPPMVSLNLLVQERVIGPTGIAKASSSAGFSLISLSSSDSCSMITSTGDSIVLKILKWINLSTIHTCSDFLKEPKLTSNTKPDATACLGASYTWDQILQTSQIEVMILSFKSFESLLFLNLFQRDYPFVLLEDKQKEVMPVLLKSGQSASQEEAVEEMKDCRSTKHPCHRSTVMPEYGLNIFYDRLKPRSHTKLGEKGGTPSESSWNSFDPPVRFRVQIGYEGLAPNIELLEVMILSFKSCEYLLFSNLFQRDCPSVLLEDKQKDFMSVLLKSGQSASREKDVEEMKDCQSMKQHWCRSKVMPEYGLSIFYDRLKPRSNHKLPK</sequence>
<protein>
    <submittedName>
        <fullName evidence="1">Uncharacterized protein</fullName>
    </submittedName>
</protein>
<dbReference type="AlphaFoldDB" id="A0A8S9K5S4"/>
<comment type="caution">
    <text evidence="1">The sequence shown here is derived from an EMBL/GenBank/DDBJ whole genome shotgun (WGS) entry which is preliminary data.</text>
</comment>
<organism evidence="1">
    <name type="scientific">Brassica cretica</name>
    <name type="common">Mustard</name>
    <dbReference type="NCBI Taxonomy" id="69181"/>
    <lineage>
        <taxon>Eukaryota</taxon>
        <taxon>Viridiplantae</taxon>
        <taxon>Streptophyta</taxon>
        <taxon>Embryophyta</taxon>
        <taxon>Tracheophyta</taxon>
        <taxon>Spermatophyta</taxon>
        <taxon>Magnoliopsida</taxon>
        <taxon>eudicotyledons</taxon>
        <taxon>Gunneridae</taxon>
        <taxon>Pentapetalae</taxon>
        <taxon>rosids</taxon>
        <taxon>malvids</taxon>
        <taxon>Brassicales</taxon>
        <taxon>Brassicaceae</taxon>
        <taxon>Brassiceae</taxon>
        <taxon>Brassica</taxon>
    </lineage>
</organism>
<evidence type="ECO:0000313" key="1">
    <source>
        <dbReference type="EMBL" id="KAF2589765.1"/>
    </source>
</evidence>
<reference evidence="1" key="1">
    <citation type="submission" date="2019-12" db="EMBL/GenBank/DDBJ databases">
        <title>Genome sequencing and annotation of Brassica cretica.</title>
        <authorList>
            <person name="Studholme D.J."/>
            <person name="Sarris P.F."/>
        </authorList>
    </citation>
    <scope>NUCLEOTIDE SEQUENCE</scope>
    <source>
        <strain evidence="1">PFS-102/07</strain>
        <tissue evidence="1">Leaf</tissue>
    </source>
</reference>
<gene>
    <name evidence="1" type="ORF">F2Q70_00038561</name>
</gene>
<dbReference type="EMBL" id="QGKY02000190">
    <property type="protein sequence ID" value="KAF2589765.1"/>
    <property type="molecule type" value="Genomic_DNA"/>
</dbReference>
<name>A0A8S9K5S4_BRACR</name>